<dbReference type="STRING" id="1304284.L21TH_1585"/>
<dbReference type="AlphaFoldDB" id="R1AUQ0"/>
<dbReference type="Proteomes" id="UP000013378">
    <property type="component" value="Unassembled WGS sequence"/>
</dbReference>
<reference evidence="2 3" key="1">
    <citation type="journal article" date="2015" name="Geomicrobiol. J.">
        <title>Caldisalinibacter kiritimatiensis gen. nov., sp. nov., a moderately thermohalophilic thiosulfate-reducing bacterium from a hypersaline microbial mat.</title>
        <authorList>
            <person name="Ben Hania W."/>
            <person name="Joseph M."/>
            <person name="Fiebig A."/>
            <person name="Bunk B."/>
            <person name="Klenk H.-P."/>
            <person name="Fardeau M.-L."/>
            <person name="Spring S."/>
        </authorList>
    </citation>
    <scope>NUCLEOTIDE SEQUENCE [LARGE SCALE GENOMIC DNA]</scope>
    <source>
        <strain evidence="2 3">L21-TH-D2</strain>
    </source>
</reference>
<feature type="compositionally biased region" description="Basic and acidic residues" evidence="1">
    <location>
        <begin position="142"/>
        <end position="156"/>
    </location>
</feature>
<dbReference type="PATRIC" id="fig|1304284.3.peg.1554"/>
<feature type="region of interest" description="Disordered" evidence="1">
    <location>
        <begin position="129"/>
        <end position="156"/>
    </location>
</feature>
<evidence type="ECO:0000313" key="3">
    <source>
        <dbReference type="Proteomes" id="UP000013378"/>
    </source>
</evidence>
<proteinExistence type="predicted"/>
<dbReference type="eggNOG" id="COG0860">
    <property type="taxonomic scope" value="Bacteria"/>
</dbReference>
<keyword evidence="3" id="KW-1185">Reference proteome</keyword>
<sequence>MILFIGFKKVNNVTQEKKEIDKSVKTVVAFNNIDESNKLIYGSEYRSDDTNEMQKAEINIDNFFLKTLINSNAYMRVVLMRNFNLEGNLSISGYIFKSIFNSFEPQLYLKSQLPAIISIVETTQVSSTKVTSVEPIDEENNIEEKDKDNKEKESKVEEDNVPILDDILYIEDPYESEEGEQMQGNDNEDLDVLEMKIPDEIKLNKKPYILIYHTHGTEAYLPIKENNYHTTKRKYNVLTIGEIVTDILAKNGHKIKHIDIYHDIPSYSESYYRSLATVQETMKKEKEINIVFDIHRDGVPENASYLEKAKEQSKVEISGKNVATFSIVIGPENPNKEKIIKFAELIKGVSDKLYPGLCKGIIIKPYGKFNQFVCNHYALIEIGSNLNTIEEAKESAKLIADVLDKVIKVISSTQDEN</sequence>
<protein>
    <submittedName>
        <fullName evidence="2">Stage II sporulation protein P</fullName>
    </submittedName>
</protein>
<name>R1AUQ0_9FIRM</name>
<dbReference type="NCBIfam" id="TIGR02867">
    <property type="entry name" value="spore_II_P"/>
    <property type="match status" value="1"/>
</dbReference>
<dbReference type="OrthoDB" id="1633470at2"/>
<gene>
    <name evidence="2" type="ORF">L21TH_1585</name>
</gene>
<dbReference type="Pfam" id="PF07454">
    <property type="entry name" value="SpoIIP"/>
    <property type="match status" value="1"/>
</dbReference>
<evidence type="ECO:0000313" key="2">
    <source>
        <dbReference type="EMBL" id="EOD00367.1"/>
    </source>
</evidence>
<organism evidence="2 3">
    <name type="scientific">Caldisalinibacter kiritimatiensis</name>
    <dbReference type="NCBI Taxonomy" id="1304284"/>
    <lineage>
        <taxon>Bacteria</taxon>
        <taxon>Bacillati</taxon>
        <taxon>Bacillota</taxon>
        <taxon>Tissierellia</taxon>
        <taxon>Tissierellales</taxon>
        <taxon>Thermohalobacteraceae</taxon>
        <taxon>Caldisalinibacter</taxon>
    </lineage>
</organism>
<dbReference type="InterPro" id="IPR010897">
    <property type="entry name" value="Spore_II_P"/>
</dbReference>
<evidence type="ECO:0000256" key="1">
    <source>
        <dbReference type="SAM" id="MobiDB-lite"/>
    </source>
</evidence>
<accession>R1AUQ0</accession>
<comment type="caution">
    <text evidence="2">The sequence shown here is derived from an EMBL/GenBank/DDBJ whole genome shotgun (WGS) entry which is preliminary data.</text>
</comment>
<dbReference type="EMBL" id="ARZA01000183">
    <property type="protein sequence ID" value="EOD00367.1"/>
    <property type="molecule type" value="Genomic_DNA"/>
</dbReference>